<protein>
    <submittedName>
        <fullName evidence="1">Uncharacterized protein</fullName>
    </submittedName>
</protein>
<dbReference type="AlphaFoldDB" id="A0AAN9S5W3"/>
<gene>
    <name evidence="1" type="ORF">VNO78_24795</name>
</gene>
<accession>A0AAN9S5W3</accession>
<dbReference type="PANTHER" id="PTHR20889">
    <property type="entry name" value="PHOSPHATASE, ORPHAN 1, 2"/>
    <property type="match status" value="1"/>
</dbReference>
<name>A0AAN9S5W3_PSOTE</name>
<dbReference type="GO" id="GO:0016791">
    <property type="term" value="F:phosphatase activity"/>
    <property type="evidence" value="ECO:0007669"/>
    <property type="project" value="InterPro"/>
</dbReference>
<dbReference type="PANTHER" id="PTHR20889:SF12">
    <property type="entry name" value="LP01149P"/>
    <property type="match status" value="1"/>
</dbReference>
<dbReference type="Proteomes" id="UP001386955">
    <property type="component" value="Unassembled WGS sequence"/>
</dbReference>
<sequence length="169" mass="19513">MPWNTLMDKMMMELYSHGKTLKDIQEALRKIPLHPRVIPATQAAHALRIIYLGDGIGDYCPSLRLKEKDFMVPRRNFLVWGLIFKDPLLVKAGIHGWIDGEEQEQMIGAYRRVLPLFVGNNWFESFLELSRIPQHRGPVVEALVANMKSDMHDAHHKVVTNLTMTWLKA</sequence>
<evidence type="ECO:0000313" key="1">
    <source>
        <dbReference type="EMBL" id="KAK7389616.1"/>
    </source>
</evidence>
<comment type="caution">
    <text evidence="1">The sequence shown here is derived from an EMBL/GenBank/DDBJ whole genome shotgun (WGS) entry which is preliminary data.</text>
</comment>
<proteinExistence type="predicted"/>
<keyword evidence="2" id="KW-1185">Reference proteome</keyword>
<reference evidence="1 2" key="1">
    <citation type="submission" date="2024-01" db="EMBL/GenBank/DDBJ databases">
        <title>The genomes of 5 underutilized Papilionoideae crops provide insights into root nodulation and disease resistanc.</title>
        <authorList>
            <person name="Jiang F."/>
        </authorList>
    </citation>
    <scope>NUCLEOTIDE SEQUENCE [LARGE SCALE GENOMIC DNA]</scope>
    <source>
        <strain evidence="1">DUOXIRENSHENG_FW03</strain>
        <tissue evidence="1">Leaves</tissue>
    </source>
</reference>
<evidence type="ECO:0000313" key="2">
    <source>
        <dbReference type="Proteomes" id="UP001386955"/>
    </source>
</evidence>
<dbReference type="Pfam" id="PF06888">
    <property type="entry name" value="Put_Phosphatase"/>
    <property type="match status" value="1"/>
</dbReference>
<dbReference type="InterPro" id="IPR016965">
    <property type="entry name" value="Pase_PHOSPHO-typ"/>
</dbReference>
<organism evidence="1 2">
    <name type="scientific">Psophocarpus tetragonolobus</name>
    <name type="common">Winged bean</name>
    <name type="synonym">Dolichos tetragonolobus</name>
    <dbReference type="NCBI Taxonomy" id="3891"/>
    <lineage>
        <taxon>Eukaryota</taxon>
        <taxon>Viridiplantae</taxon>
        <taxon>Streptophyta</taxon>
        <taxon>Embryophyta</taxon>
        <taxon>Tracheophyta</taxon>
        <taxon>Spermatophyta</taxon>
        <taxon>Magnoliopsida</taxon>
        <taxon>eudicotyledons</taxon>
        <taxon>Gunneridae</taxon>
        <taxon>Pentapetalae</taxon>
        <taxon>rosids</taxon>
        <taxon>fabids</taxon>
        <taxon>Fabales</taxon>
        <taxon>Fabaceae</taxon>
        <taxon>Papilionoideae</taxon>
        <taxon>50 kb inversion clade</taxon>
        <taxon>NPAAA clade</taxon>
        <taxon>indigoferoid/millettioid clade</taxon>
        <taxon>Phaseoleae</taxon>
        <taxon>Psophocarpus</taxon>
    </lineage>
</organism>
<dbReference type="EMBL" id="JAYMYS010000006">
    <property type="protein sequence ID" value="KAK7389616.1"/>
    <property type="molecule type" value="Genomic_DNA"/>
</dbReference>